<dbReference type="InterPro" id="IPR011877">
    <property type="entry name" value="Ribokinase"/>
</dbReference>
<dbReference type="GO" id="GO:0019303">
    <property type="term" value="P:D-ribose catabolic process"/>
    <property type="evidence" value="ECO:0007669"/>
    <property type="project" value="UniProtKB-UniPathway"/>
</dbReference>
<feature type="binding site" evidence="9">
    <location>
        <position position="299"/>
    </location>
    <ligand>
        <name>K(+)</name>
        <dbReference type="ChEBI" id="CHEBI:29103"/>
    </ligand>
</feature>
<reference evidence="12 13" key="1">
    <citation type="journal article" date="2012" name="BMC Genomics">
        <title>The genome sequence of Propionibacterium acidipropionici provides insights into its biotechnological and industrial potential.</title>
        <authorList>
            <person name="Parizzi L.P."/>
            <person name="Grassi M.C."/>
            <person name="Llerena L.A."/>
            <person name="Carazzolle M.F."/>
            <person name="Queiroz V.L."/>
            <person name="Lunardi I."/>
            <person name="Zeidler A.F."/>
            <person name="Teixeira P.J."/>
            <person name="Mieczkowski P."/>
            <person name="Rincones J."/>
            <person name="Pereira G.A."/>
        </authorList>
    </citation>
    <scope>NUCLEOTIDE SEQUENCE [LARGE SCALE GENOMIC DNA]</scope>
    <source>
        <strain evidence="13">ATCC 4875 / DSM 20272 / JCM 6432 / NBRC 12425 / NCIMB 8070</strain>
    </source>
</reference>
<feature type="binding site" evidence="9">
    <location>
        <position position="258"/>
    </location>
    <ligand>
        <name>K(+)</name>
        <dbReference type="ChEBI" id="CHEBI:29103"/>
    </ligand>
</feature>
<feature type="active site" description="Proton acceptor" evidence="9">
    <location>
        <position position="264"/>
    </location>
</feature>
<feature type="binding site" evidence="9">
    <location>
        <position position="294"/>
    </location>
    <ligand>
        <name>K(+)</name>
        <dbReference type="ChEBI" id="CHEBI:29103"/>
    </ligand>
</feature>
<comment type="catalytic activity">
    <reaction evidence="9">
        <text>2-deoxy-D-ribose + ATP = 2-deoxy-D-ribose 5-phosphate + ADP + H(+)</text>
        <dbReference type="Rhea" id="RHEA:30871"/>
        <dbReference type="ChEBI" id="CHEBI:15378"/>
        <dbReference type="ChEBI" id="CHEBI:30616"/>
        <dbReference type="ChEBI" id="CHEBI:62877"/>
        <dbReference type="ChEBI" id="CHEBI:90761"/>
        <dbReference type="ChEBI" id="CHEBI:456216"/>
        <dbReference type="EC" id="2.7.1.229"/>
    </reaction>
</comment>
<dbReference type="InterPro" id="IPR011611">
    <property type="entry name" value="PfkB_dom"/>
</dbReference>
<dbReference type="RefSeq" id="WP_015071679.1">
    <property type="nucleotide sequence ID" value="NC_019395.1"/>
</dbReference>
<evidence type="ECO:0000256" key="1">
    <source>
        <dbReference type="ARBA" id="ARBA00022679"/>
    </source>
</evidence>
<dbReference type="PANTHER" id="PTHR10584:SF166">
    <property type="entry name" value="RIBOKINASE"/>
    <property type="match status" value="1"/>
</dbReference>
<dbReference type="GO" id="GO:0046872">
    <property type="term" value="F:metal ion binding"/>
    <property type="evidence" value="ECO:0007669"/>
    <property type="project" value="UniProtKB-KW"/>
</dbReference>
<comment type="function">
    <text evidence="9">Catalyzes the ATP-dependent phosphorylation of 2-deoxy-D-ribose to 2-deoxy-D-ribose 5-phosphate (dRib-5P), allowing the use of deoxyribose as the sole carbon source.</text>
</comment>
<evidence type="ECO:0000256" key="5">
    <source>
        <dbReference type="ARBA" id="ARBA00022840"/>
    </source>
</evidence>
<dbReference type="HAMAP" id="MF_01987">
    <property type="entry name" value="Ribokinase"/>
    <property type="match status" value="1"/>
</dbReference>
<comment type="cofactor">
    <cofactor evidence="9">
        <name>Mg(2+)</name>
        <dbReference type="ChEBI" id="CHEBI:18420"/>
    </cofactor>
</comment>
<dbReference type="GeneID" id="88084779"/>
<keyword evidence="6 9" id="KW-0460">Magnesium</keyword>
<dbReference type="PRINTS" id="PR00990">
    <property type="entry name" value="RIBOKINASE"/>
</dbReference>
<keyword evidence="8 9" id="KW-0119">Carbohydrate metabolism</keyword>
<keyword evidence="5 9" id="KW-0067">ATP-binding</keyword>
<feature type="region of interest" description="Disordered" evidence="10">
    <location>
        <begin position="298"/>
        <end position="331"/>
    </location>
</feature>
<feature type="binding site" evidence="9">
    <location>
        <begin position="50"/>
        <end position="54"/>
    </location>
    <ligand>
        <name>substrate</name>
    </ligand>
</feature>
<keyword evidence="9" id="KW-0963">Cytoplasm</keyword>
<dbReference type="PATRIC" id="fig|1171373.8.peg.2968"/>
<evidence type="ECO:0000256" key="2">
    <source>
        <dbReference type="ARBA" id="ARBA00022723"/>
    </source>
</evidence>
<dbReference type="InterPro" id="IPR029056">
    <property type="entry name" value="Ribokinase-like"/>
</dbReference>
<feature type="binding site" evidence="9">
    <location>
        <position position="297"/>
    </location>
    <ligand>
        <name>K(+)</name>
        <dbReference type="ChEBI" id="CHEBI:29103"/>
    </ligand>
</feature>
<feature type="binding site" evidence="9">
    <location>
        <begin position="263"/>
        <end position="264"/>
    </location>
    <ligand>
        <name>ATP</name>
        <dbReference type="ChEBI" id="CHEBI:30616"/>
    </ligand>
</feature>
<evidence type="ECO:0000256" key="8">
    <source>
        <dbReference type="ARBA" id="ARBA00023277"/>
    </source>
</evidence>
<accession>K7S0E9</accession>
<dbReference type="UniPathway" id="UPA00916">
    <property type="reaction ID" value="UER00889"/>
</dbReference>
<dbReference type="STRING" id="1171373.PACID_30180"/>
<comment type="subunit">
    <text evidence="9">Homodimer.</text>
</comment>
<dbReference type="GO" id="GO:0005829">
    <property type="term" value="C:cytosol"/>
    <property type="evidence" value="ECO:0007669"/>
    <property type="project" value="TreeGrafter"/>
</dbReference>
<dbReference type="Proteomes" id="UP000000214">
    <property type="component" value="Chromosome"/>
</dbReference>
<feature type="binding site" evidence="9">
    <location>
        <position position="195"/>
    </location>
    <ligand>
        <name>ATP</name>
        <dbReference type="ChEBI" id="CHEBI:30616"/>
    </ligand>
</feature>
<dbReference type="InterPro" id="IPR002139">
    <property type="entry name" value="Ribo/fructo_kinase"/>
</dbReference>
<feature type="domain" description="Carbohydrate kinase PfkB" evidence="11">
    <location>
        <begin position="15"/>
        <end position="304"/>
    </location>
</feature>
<evidence type="ECO:0000256" key="3">
    <source>
        <dbReference type="ARBA" id="ARBA00022741"/>
    </source>
</evidence>
<feature type="binding site" evidence="9">
    <location>
        <position position="303"/>
    </location>
    <ligand>
        <name>K(+)</name>
        <dbReference type="ChEBI" id="CHEBI:29103"/>
    </ligand>
</feature>
<feature type="binding site" evidence="9">
    <location>
        <begin position="231"/>
        <end position="236"/>
    </location>
    <ligand>
        <name>ATP</name>
        <dbReference type="ChEBI" id="CHEBI:30616"/>
    </ligand>
</feature>
<comment type="similarity">
    <text evidence="9">Belongs to the carbohydrate kinase PfkB family. Deoxyribokinase subfamily.</text>
</comment>
<keyword evidence="3 9" id="KW-0547">Nucleotide-binding</keyword>
<name>K7S0E9_ACIA4</name>
<dbReference type="PANTHER" id="PTHR10584">
    <property type="entry name" value="SUGAR KINASE"/>
    <property type="match status" value="1"/>
</dbReference>
<evidence type="ECO:0000313" key="12">
    <source>
        <dbReference type="EMBL" id="AFV90783.1"/>
    </source>
</evidence>
<dbReference type="HOGENOM" id="CLU_027634_2_0_11"/>
<dbReference type="eggNOG" id="COG0524">
    <property type="taxonomic scope" value="Bacteria"/>
</dbReference>
<proteinExistence type="inferred from homology"/>
<feature type="binding site" evidence="9">
    <location>
        <position position="151"/>
    </location>
    <ligand>
        <name>substrate</name>
    </ligand>
</feature>
<keyword evidence="2 9" id="KW-0479">Metal-binding</keyword>
<evidence type="ECO:0000256" key="4">
    <source>
        <dbReference type="ARBA" id="ARBA00022777"/>
    </source>
</evidence>
<evidence type="ECO:0000313" key="13">
    <source>
        <dbReference type="Proteomes" id="UP000000214"/>
    </source>
</evidence>
<comment type="subcellular location">
    <subcellularLocation>
        <location evidence="9">Cytoplasm</location>
    </subcellularLocation>
</comment>
<keyword evidence="7 9" id="KW-0630">Potassium</keyword>
<dbReference type="GO" id="GO:0004747">
    <property type="term" value="F:ribokinase activity"/>
    <property type="evidence" value="ECO:0007669"/>
    <property type="project" value="InterPro"/>
</dbReference>
<dbReference type="SUPFAM" id="SSF53613">
    <property type="entry name" value="Ribokinase-like"/>
    <property type="match status" value="1"/>
</dbReference>
<keyword evidence="1 9" id="KW-0808">Transferase</keyword>
<dbReference type="KEGG" id="pbo:PACID_30180"/>
<dbReference type="AlphaFoldDB" id="K7S0E9"/>
<dbReference type="Pfam" id="PF00294">
    <property type="entry name" value="PfkB"/>
    <property type="match status" value="1"/>
</dbReference>
<feature type="binding site" evidence="9">
    <location>
        <position position="264"/>
    </location>
    <ligand>
        <name>substrate</name>
    </ligand>
</feature>
<evidence type="ECO:0000256" key="6">
    <source>
        <dbReference type="ARBA" id="ARBA00022842"/>
    </source>
</evidence>
<comment type="caution">
    <text evidence="9">Lacks conserved residue(s) required for the propagation of feature annotation.</text>
</comment>
<evidence type="ECO:0000256" key="10">
    <source>
        <dbReference type="SAM" id="MobiDB-lite"/>
    </source>
</evidence>
<feature type="site" description="Important for substrate specificity" evidence="9">
    <location>
        <position position="22"/>
    </location>
</feature>
<organism evidence="12 13">
    <name type="scientific">Acidipropionibacterium acidipropionici (strain ATCC 4875 / DSM 20272 / JCM 6432 / NBRC 12425 / NCIMB 8070 / 4)</name>
    <name type="common">Propionibacterium acidipropionici</name>
    <dbReference type="NCBI Taxonomy" id="1171373"/>
    <lineage>
        <taxon>Bacteria</taxon>
        <taxon>Bacillati</taxon>
        <taxon>Actinomycetota</taxon>
        <taxon>Actinomycetes</taxon>
        <taxon>Propionibacteriales</taxon>
        <taxon>Propionibacteriaceae</taxon>
        <taxon>Acidipropionibacterium</taxon>
    </lineage>
</organism>
<feature type="binding site" evidence="9">
    <location>
        <begin position="22"/>
        <end position="24"/>
    </location>
    <ligand>
        <name>substrate</name>
    </ligand>
</feature>
<dbReference type="GO" id="GO:0005524">
    <property type="term" value="F:ATP binding"/>
    <property type="evidence" value="ECO:0007669"/>
    <property type="project" value="UniProtKB-UniRule"/>
</dbReference>
<feature type="binding site" evidence="9">
    <location>
        <position position="260"/>
    </location>
    <ligand>
        <name>K(+)</name>
        <dbReference type="ChEBI" id="CHEBI:29103"/>
    </ligand>
</feature>
<evidence type="ECO:0000256" key="7">
    <source>
        <dbReference type="ARBA" id="ARBA00022958"/>
    </source>
</evidence>
<evidence type="ECO:0000256" key="9">
    <source>
        <dbReference type="HAMAP-Rule" id="MF_01987"/>
    </source>
</evidence>
<dbReference type="EMBL" id="CP003493">
    <property type="protein sequence ID" value="AFV90783.1"/>
    <property type="molecule type" value="Genomic_DNA"/>
</dbReference>
<dbReference type="CDD" id="cd01174">
    <property type="entry name" value="ribokinase"/>
    <property type="match status" value="1"/>
</dbReference>
<gene>
    <name evidence="9" type="primary">deoK</name>
    <name evidence="12" type="ordered locus">PACID_30180</name>
</gene>
<evidence type="ECO:0000259" key="11">
    <source>
        <dbReference type="Pfam" id="PF00294"/>
    </source>
</evidence>
<dbReference type="EC" id="2.7.1.229" evidence="9"/>
<protein>
    <recommendedName>
        <fullName evidence="9">Deoxyribokinase</fullName>
        <shortName evidence="9">dRK</shortName>
        <ecNumber evidence="9">2.7.1.229</ecNumber>
    </recommendedName>
    <alternativeName>
        <fullName evidence="9">ATP:2-deoxy-D-ribose 5-phosphotransferase</fullName>
    </alternativeName>
</protein>
<sequence>MPDPFTVPEVSRAGLCVVGSFMMDLIAYAERQPRPGETLIGYDFVQAPGGKGFNQALAAARAGAPTSMLGRLGTDSFGDEFLAALGAEGIDCSGVIRDEKTGTGVGHPTVARDGQNAIVVVPRSNSSLTPDDIREHRCAITSAGVMLLQLELPMPAVLEAARIAHEAGTLVILNPAPFSPLPDELLDLCDVIVPNEVELAQWAGRRPADDGQVAELAQNLADDHGLTVIVTIGDRGSLICAPMSPITRVGAHHVTAVDTVGAGDTFCGHLAALLSMGSALPRAIGRASAAAAITVTRRGGNASPTTAETDDFLAKAGQGPTPLLTTARTSS</sequence>
<dbReference type="Gene3D" id="3.40.1190.20">
    <property type="match status" value="1"/>
</dbReference>
<keyword evidence="4 9" id="KW-0418">Kinase</keyword>